<protein>
    <recommendedName>
        <fullName evidence="2">histidine kinase</fullName>
        <ecNumber evidence="2">2.7.13.3</ecNumber>
    </recommendedName>
</protein>
<dbReference type="Gene3D" id="3.40.50.2300">
    <property type="match status" value="1"/>
</dbReference>
<dbReference type="PROSITE" id="PS50112">
    <property type="entry name" value="PAS"/>
    <property type="match status" value="1"/>
</dbReference>
<evidence type="ECO:0000256" key="3">
    <source>
        <dbReference type="ARBA" id="ARBA00022553"/>
    </source>
</evidence>
<feature type="domain" description="PAC" evidence="13">
    <location>
        <begin position="169"/>
        <end position="221"/>
    </location>
</feature>
<comment type="catalytic activity">
    <reaction evidence="1">
        <text>ATP + protein L-histidine = ADP + protein N-phospho-L-histidine.</text>
        <dbReference type="EC" id="2.7.13.3"/>
    </reaction>
</comment>
<dbReference type="SUPFAM" id="SSF55874">
    <property type="entry name" value="ATPase domain of HSP90 chaperone/DNA topoisomerase II/histidine kinase"/>
    <property type="match status" value="1"/>
</dbReference>
<evidence type="ECO:0000259" key="13">
    <source>
        <dbReference type="PROSITE" id="PS50113"/>
    </source>
</evidence>
<keyword evidence="4" id="KW-0808">Transferase</keyword>
<gene>
    <name evidence="14" type="ORF">JQV55_02280</name>
</gene>
<keyword evidence="5" id="KW-0547">Nucleotide-binding</keyword>
<dbReference type="InterPro" id="IPR003661">
    <property type="entry name" value="HisK_dim/P_dom"/>
</dbReference>
<evidence type="ECO:0000256" key="9">
    <source>
        <dbReference type="PROSITE-ProRule" id="PRU00169"/>
    </source>
</evidence>
<organism evidence="14 15">
    <name type="scientific">Sulfitobacter geojensis</name>
    <dbReference type="NCBI Taxonomy" id="1342299"/>
    <lineage>
        <taxon>Bacteria</taxon>
        <taxon>Pseudomonadati</taxon>
        <taxon>Pseudomonadota</taxon>
        <taxon>Alphaproteobacteria</taxon>
        <taxon>Rhodobacterales</taxon>
        <taxon>Roseobacteraceae</taxon>
        <taxon>Sulfitobacter</taxon>
    </lineage>
</organism>
<dbReference type="InterPro" id="IPR004358">
    <property type="entry name" value="Sig_transdc_His_kin-like_C"/>
</dbReference>
<dbReference type="AlphaFoldDB" id="A0AAE2VVV6"/>
<dbReference type="PRINTS" id="PR00344">
    <property type="entry name" value="BCTRLSENSOR"/>
</dbReference>
<proteinExistence type="predicted"/>
<feature type="domain" description="PAS" evidence="12">
    <location>
        <begin position="94"/>
        <end position="165"/>
    </location>
</feature>
<dbReference type="EMBL" id="JAFBRM010000001">
    <property type="protein sequence ID" value="MBM1712387.1"/>
    <property type="molecule type" value="Genomic_DNA"/>
</dbReference>
<dbReference type="Proteomes" id="UP000732193">
    <property type="component" value="Unassembled WGS sequence"/>
</dbReference>
<dbReference type="InterPro" id="IPR000014">
    <property type="entry name" value="PAS"/>
</dbReference>
<dbReference type="Pfam" id="PF02518">
    <property type="entry name" value="HATPase_c"/>
    <property type="match status" value="1"/>
</dbReference>
<dbReference type="InterPro" id="IPR001610">
    <property type="entry name" value="PAC"/>
</dbReference>
<dbReference type="InterPro" id="IPR011006">
    <property type="entry name" value="CheY-like_superfamily"/>
</dbReference>
<dbReference type="PANTHER" id="PTHR43065">
    <property type="entry name" value="SENSOR HISTIDINE KINASE"/>
    <property type="match status" value="1"/>
</dbReference>
<dbReference type="Pfam" id="PF00072">
    <property type="entry name" value="Response_reg"/>
    <property type="match status" value="1"/>
</dbReference>
<dbReference type="Gene3D" id="1.10.287.130">
    <property type="match status" value="1"/>
</dbReference>
<dbReference type="SMART" id="SM00387">
    <property type="entry name" value="HATPase_c"/>
    <property type="match status" value="1"/>
</dbReference>
<dbReference type="InterPro" id="IPR036097">
    <property type="entry name" value="HisK_dim/P_sf"/>
</dbReference>
<dbReference type="PANTHER" id="PTHR43065:SF46">
    <property type="entry name" value="C4-DICARBOXYLATE TRANSPORT SENSOR PROTEIN DCTB"/>
    <property type="match status" value="1"/>
</dbReference>
<sequence>MNRPDLRRRFRMFKDMSLLRLAGFVLAGVLALQLAVLLQHGTIGLPRAYPLPFIVGLAAGLLGGVIEHLLVTERNRAKAEAAKKDKLFQALALSEERLSLATSRSSIWDWDLTTDKLYMSPGYATSLGYTPQELREAMQGSTVNLLHPDDVEKYLAKLHAHLENPSKGYLSEHRFKTKSGEYLWFLAFGQSVLDETGKVVRFNGVTTDISERIDLEARLDQVRKLEAIGKLSGGIAHDFNNLLAVIMGNLEMVRDDLTDPELIRMIDASLQATRRGADLTRSMLAFARKAPLEPEIIDLNAVVRHAKDWMRRGLPESIEVNLSLAAGLWQVRLDGPTLENAILNLLLNASDAMDAQGKLSIETSNVRIEETALDSRKQEIASGRYVMLAIGDNGTGIAEGILGNVFDPFFTTKGPGKGSGMGLAMVDGFVTQSGGNLQVETETGKGTRFKLFFPAVTPVESTNDAPPAQSNVQSPVGCNHFLLVEDETAVRNVLQANLETAGYRVTTAANGDEAVQTYLATPDIDALITDMVMPGKLQGAALALKLREQNPDLPVILMSGYTPDHPTPQGDMNAEHIRLTKPFSKQVLLDAIARLCAQRQILSSTAQGDN</sequence>
<dbReference type="InterPro" id="IPR003594">
    <property type="entry name" value="HATPase_dom"/>
</dbReference>
<evidence type="ECO:0000313" key="14">
    <source>
        <dbReference type="EMBL" id="MBM1712387.1"/>
    </source>
</evidence>
<evidence type="ECO:0000256" key="5">
    <source>
        <dbReference type="ARBA" id="ARBA00022741"/>
    </source>
</evidence>
<dbReference type="InterPro" id="IPR001789">
    <property type="entry name" value="Sig_transdc_resp-reg_receiver"/>
</dbReference>
<dbReference type="CDD" id="cd00130">
    <property type="entry name" value="PAS"/>
    <property type="match status" value="1"/>
</dbReference>
<keyword evidence="7" id="KW-0067">ATP-binding</keyword>
<dbReference type="SUPFAM" id="SSF55785">
    <property type="entry name" value="PYP-like sensor domain (PAS domain)"/>
    <property type="match status" value="1"/>
</dbReference>
<dbReference type="GO" id="GO:0005524">
    <property type="term" value="F:ATP binding"/>
    <property type="evidence" value="ECO:0007669"/>
    <property type="project" value="UniProtKB-KW"/>
</dbReference>
<feature type="domain" description="Histidine kinase" evidence="10">
    <location>
        <begin position="234"/>
        <end position="457"/>
    </location>
</feature>
<dbReference type="PROSITE" id="PS50110">
    <property type="entry name" value="RESPONSE_REGULATORY"/>
    <property type="match status" value="1"/>
</dbReference>
<dbReference type="SUPFAM" id="SSF47384">
    <property type="entry name" value="Homodimeric domain of signal transducing histidine kinase"/>
    <property type="match status" value="1"/>
</dbReference>
<name>A0AAE2VVV6_9RHOB</name>
<evidence type="ECO:0000256" key="7">
    <source>
        <dbReference type="ARBA" id="ARBA00022840"/>
    </source>
</evidence>
<dbReference type="InterPro" id="IPR000700">
    <property type="entry name" value="PAS-assoc_C"/>
</dbReference>
<dbReference type="SUPFAM" id="SSF52172">
    <property type="entry name" value="CheY-like"/>
    <property type="match status" value="1"/>
</dbReference>
<dbReference type="InterPro" id="IPR013655">
    <property type="entry name" value="PAS_fold_3"/>
</dbReference>
<keyword evidence="15" id="KW-1185">Reference proteome</keyword>
<dbReference type="InterPro" id="IPR036890">
    <property type="entry name" value="HATPase_C_sf"/>
</dbReference>
<dbReference type="GO" id="GO:0000155">
    <property type="term" value="F:phosphorelay sensor kinase activity"/>
    <property type="evidence" value="ECO:0007669"/>
    <property type="project" value="InterPro"/>
</dbReference>
<dbReference type="NCBIfam" id="TIGR00229">
    <property type="entry name" value="sensory_box"/>
    <property type="match status" value="1"/>
</dbReference>
<evidence type="ECO:0000259" key="12">
    <source>
        <dbReference type="PROSITE" id="PS50112"/>
    </source>
</evidence>
<dbReference type="InterPro" id="IPR035965">
    <property type="entry name" value="PAS-like_dom_sf"/>
</dbReference>
<dbReference type="PROSITE" id="PS50109">
    <property type="entry name" value="HIS_KIN"/>
    <property type="match status" value="1"/>
</dbReference>
<dbReference type="Gene3D" id="3.30.450.20">
    <property type="entry name" value="PAS domain"/>
    <property type="match status" value="1"/>
</dbReference>
<dbReference type="EC" id="2.7.13.3" evidence="2"/>
<evidence type="ECO:0000259" key="10">
    <source>
        <dbReference type="PROSITE" id="PS50109"/>
    </source>
</evidence>
<dbReference type="SMART" id="SM00388">
    <property type="entry name" value="HisKA"/>
    <property type="match status" value="1"/>
</dbReference>
<accession>A0AAE2VVV6</accession>
<evidence type="ECO:0000256" key="8">
    <source>
        <dbReference type="ARBA" id="ARBA00023012"/>
    </source>
</evidence>
<dbReference type="InterPro" id="IPR005467">
    <property type="entry name" value="His_kinase_dom"/>
</dbReference>
<keyword evidence="3 9" id="KW-0597">Phosphoprotein</keyword>
<keyword evidence="8" id="KW-0902">Two-component regulatory system</keyword>
<comment type="caution">
    <text evidence="14">The sequence shown here is derived from an EMBL/GenBank/DDBJ whole genome shotgun (WGS) entry which is preliminary data.</text>
</comment>
<dbReference type="PROSITE" id="PS50113">
    <property type="entry name" value="PAC"/>
    <property type="match status" value="1"/>
</dbReference>
<feature type="domain" description="Response regulatory" evidence="11">
    <location>
        <begin position="480"/>
        <end position="596"/>
    </location>
</feature>
<dbReference type="Gene3D" id="3.30.565.10">
    <property type="entry name" value="Histidine kinase-like ATPase, C-terminal domain"/>
    <property type="match status" value="1"/>
</dbReference>
<feature type="modified residue" description="4-aspartylphosphate" evidence="9">
    <location>
        <position position="530"/>
    </location>
</feature>
<evidence type="ECO:0000256" key="2">
    <source>
        <dbReference type="ARBA" id="ARBA00012438"/>
    </source>
</evidence>
<evidence type="ECO:0000256" key="6">
    <source>
        <dbReference type="ARBA" id="ARBA00022777"/>
    </source>
</evidence>
<evidence type="ECO:0000313" key="15">
    <source>
        <dbReference type="Proteomes" id="UP000732193"/>
    </source>
</evidence>
<dbReference type="RefSeq" id="WP_203241110.1">
    <property type="nucleotide sequence ID" value="NZ_JAFBRH010000001.1"/>
</dbReference>
<dbReference type="CDD" id="cd00082">
    <property type="entry name" value="HisKA"/>
    <property type="match status" value="1"/>
</dbReference>
<evidence type="ECO:0000256" key="4">
    <source>
        <dbReference type="ARBA" id="ARBA00022679"/>
    </source>
</evidence>
<dbReference type="SMART" id="SM00086">
    <property type="entry name" value="PAC"/>
    <property type="match status" value="1"/>
</dbReference>
<evidence type="ECO:0000256" key="1">
    <source>
        <dbReference type="ARBA" id="ARBA00000085"/>
    </source>
</evidence>
<dbReference type="SMART" id="SM00448">
    <property type="entry name" value="REC"/>
    <property type="match status" value="1"/>
</dbReference>
<evidence type="ECO:0000259" key="11">
    <source>
        <dbReference type="PROSITE" id="PS50110"/>
    </source>
</evidence>
<dbReference type="Pfam" id="PF00512">
    <property type="entry name" value="HisKA"/>
    <property type="match status" value="1"/>
</dbReference>
<reference evidence="14 15" key="1">
    <citation type="submission" date="2021-01" db="EMBL/GenBank/DDBJ databases">
        <title>Diatom-associated Roseobacters Show Island Model of Population Structure.</title>
        <authorList>
            <person name="Qu L."/>
            <person name="Feng X."/>
            <person name="Chen Y."/>
            <person name="Li L."/>
            <person name="Wang X."/>
            <person name="Hu Z."/>
            <person name="Wang H."/>
            <person name="Luo H."/>
        </authorList>
    </citation>
    <scope>NUCLEOTIDE SEQUENCE [LARGE SCALE GENOMIC DNA]</scope>
    <source>
        <strain evidence="14 15">TR60-84</strain>
    </source>
</reference>
<keyword evidence="6" id="KW-0418">Kinase</keyword>
<dbReference type="Pfam" id="PF08447">
    <property type="entry name" value="PAS_3"/>
    <property type="match status" value="1"/>
</dbReference>